<protein>
    <recommendedName>
        <fullName evidence="12">Protein trachealess</fullName>
    </recommendedName>
</protein>
<dbReference type="CDD" id="cd00130">
    <property type="entry name" value="PAS"/>
    <property type="match status" value="2"/>
</dbReference>
<evidence type="ECO:0000313" key="10">
    <source>
        <dbReference type="EMBL" id="KAH3854863.1"/>
    </source>
</evidence>
<dbReference type="GO" id="GO:0000977">
    <property type="term" value="F:RNA polymerase II transcription regulatory region sequence-specific DNA binding"/>
    <property type="evidence" value="ECO:0007669"/>
    <property type="project" value="TreeGrafter"/>
</dbReference>
<feature type="domain" description="PAS" evidence="8">
    <location>
        <begin position="162"/>
        <end position="232"/>
    </location>
</feature>
<feature type="domain" description="BHLH" evidence="9">
    <location>
        <begin position="79"/>
        <end position="132"/>
    </location>
</feature>
<proteinExistence type="predicted"/>
<dbReference type="Gene3D" id="4.10.280.10">
    <property type="entry name" value="Helix-loop-helix DNA-binding domain"/>
    <property type="match status" value="1"/>
</dbReference>
<evidence type="ECO:0000313" key="11">
    <source>
        <dbReference type="Proteomes" id="UP000828390"/>
    </source>
</evidence>
<gene>
    <name evidence="10" type="ORF">DPMN_097421</name>
</gene>
<feature type="compositionally biased region" description="Basic residues" evidence="7">
    <location>
        <begin position="541"/>
        <end position="554"/>
    </location>
</feature>
<dbReference type="FunFam" id="4.10.280.10:FF:000007">
    <property type="entry name" value="single-minded homolog 1 isoform X1"/>
    <property type="match status" value="1"/>
</dbReference>
<dbReference type="PANTHER" id="PTHR23043">
    <property type="entry name" value="HYPOXIA-INDUCIBLE FACTOR 1 ALPHA"/>
    <property type="match status" value="1"/>
</dbReference>
<dbReference type="InterPro" id="IPR000014">
    <property type="entry name" value="PAS"/>
</dbReference>
<feature type="compositionally biased region" description="Polar residues" evidence="7">
    <location>
        <begin position="236"/>
        <end position="251"/>
    </location>
</feature>
<dbReference type="GO" id="GO:0005634">
    <property type="term" value="C:nucleus"/>
    <property type="evidence" value="ECO:0007669"/>
    <property type="project" value="UniProtKB-SubCell"/>
</dbReference>
<keyword evidence="5" id="KW-0804">Transcription</keyword>
<dbReference type="FunFam" id="3.30.450.20:FF:000025">
    <property type="entry name" value="Neuronal PAS domain protein 3 isoform 1"/>
    <property type="match status" value="1"/>
</dbReference>
<feature type="region of interest" description="Disordered" evidence="7">
    <location>
        <begin position="236"/>
        <end position="262"/>
    </location>
</feature>
<keyword evidence="11" id="KW-1185">Reference proteome</keyword>
<dbReference type="GO" id="GO:0000981">
    <property type="term" value="F:DNA-binding transcription factor activity, RNA polymerase II-specific"/>
    <property type="evidence" value="ECO:0007669"/>
    <property type="project" value="TreeGrafter"/>
</dbReference>
<dbReference type="AlphaFoldDB" id="A0A9D4R5E1"/>
<feature type="compositionally biased region" description="Polar residues" evidence="7">
    <location>
        <begin position="483"/>
        <end position="498"/>
    </location>
</feature>
<comment type="subcellular location">
    <subcellularLocation>
        <location evidence="1">Nucleus</location>
    </subcellularLocation>
</comment>
<evidence type="ECO:0000259" key="9">
    <source>
        <dbReference type="PROSITE" id="PS50888"/>
    </source>
</evidence>
<evidence type="ECO:0000259" key="8">
    <source>
        <dbReference type="PROSITE" id="PS50112"/>
    </source>
</evidence>
<dbReference type="PANTHER" id="PTHR23043:SF26">
    <property type="entry name" value="PROTEIN TRACHEALESS"/>
    <property type="match status" value="1"/>
</dbReference>
<dbReference type="Pfam" id="PF00989">
    <property type="entry name" value="PAS"/>
    <property type="match status" value="1"/>
</dbReference>
<evidence type="ECO:0000256" key="6">
    <source>
        <dbReference type="ARBA" id="ARBA00023242"/>
    </source>
</evidence>
<evidence type="ECO:0000256" key="2">
    <source>
        <dbReference type="ARBA" id="ARBA00022737"/>
    </source>
</evidence>
<keyword evidence="4" id="KW-0238">DNA-binding</keyword>
<dbReference type="CDD" id="cd19732">
    <property type="entry name" value="bHLH-PAS_NPAS3_PASD6"/>
    <property type="match status" value="1"/>
</dbReference>
<keyword evidence="2" id="KW-0677">Repeat</keyword>
<evidence type="ECO:0000256" key="3">
    <source>
        <dbReference type="ARBA" id="ARBA00023015"/>
    </source>
</evidence>
<dbReference type="SUPFAM" id="SSF55785">
    <property type="entry name" value="PYP-like sensor domain (PAS domain)"/>
    <property type="match status" value="2"/>
</dbReference>
<dbReference type="Pfam" id="PF08447">
    <property type="entry name" value="PAS_3"/>
    <property type="match status" value="1"/>
</dbReference>
<dbReference type="SMART" id="SM00091">
    <property type="entry name" value="PAS"/>
    <property type="match status" value="2"/>
</dbReference>
<feature type="compositionally biased region" description="Basic and acidic residues" evidence="7">
    <location>
        <begin position="530"/>
        <end position="540"/>
    </location>
</feature>
<reference evidence="10" key="2">
    <citation type="submission" date="2020-11" db="EMBL/GenBank/DDBJ databases">
        <authorList>
            <person name="McCartney M.A."/>
            <person name="Auch B."/>
            <person name="Kono T."/>
            <person name="Mallez S."/>
            <person name="Becker A."/>
            <person name="Gohl D.M."/>
            <person name="Silverstein K.A.T."/>
            <person name="Koren S."/>
            <person name="Bechman K.B."/>
            <person name="Herman A."/>
            <person name="Abrahante J.E."/>
            <person name="Garbe J."/>
        </authorList>
    </citation>
    <scope>NUCLEOTIDE SEQUENCE</scope>
    <source>
        <strain evidence="10">Duluth1</strain>
        <tissue evidence="10">Whole animal</tissue>
    </source>
</reference>
<organism evidence="10 11">
    <name type="scientific">Dreissena polymorpha</name>
    <name type="common">Zebra mussel</name>
    <name type="synonym">Mytilus polymorpha</name>
    <dbReference type="NCBI Taxonomy" id="45954"/>
    <lineage>
        <taxon>Eukaryota</taxon>
        <taxon>Metazoa</taxon>
        <taxon>Spiralia</taxon>
        <taxon>Lophotrochozoa</taxon>
        <taxon>Mollusca</taxon>
        <taxon>Bivalvia</taxon>
        <taxon>Autobranchia</taxon>
        <taxon>Heteroconchia</taxon>
        <taxon>Euheterodonta</taxon>
        <taxon>Imparidentia</taxon>
        <taxon>Neoheterodontei</taxon>
        <taxon>Myida</taxon>
        <taxon>Dreissenoidea</taxon>
        <taxon>Dreissenidae</taxon>
        <taxon>Dreissena</taxon>
    </lineage>
</organism>
<sequence length="864" mass="96451">MNDQPYFRWDLLSRPPLQNSSFNMGGHFLDTRNDAGQAIQKTTMCSPYAFNQSCAFWPADIWLDSSDGIPSLGGRVLEIRKEKSRDAARSRRGKENYEFYELAKLLPLPAAITSQLDKASIIRLSISYLKLRDYCAHGEPSWTRDAQGARRMKSSTASDMFEQNQGAYILQSLDGFAFVLGSDGRFLYISETVSIYLGLSQVEMAGSSIFDYVHRQDQEELAAHLGLVLSSITSTLNSPSPIEDSPQSTRAETPLHDMVPSMTPDAEKGLTRSLCVRMKSTLTKRGVHSRSSGYRVVLLLGQFRCQCDVDHNMVQSLVGFSGVAIALPPPAITELRIEADTFIMRLASNLKIIYCENVINEMTDWKTDDICGKDLFSLCHPGDIPRVVKVHTDLLNKGQVLSPSLRLLNKGGGYIWIQLCCTTLYSSKTSDDHTFLAIVQTVSGIENRDLVLDISQLKTSGITSRSTVLSDIDSVVVDPQSCMSLSTEDSQTASNSDQSDTDEKDTSENQLMNKEDIRTKSVLNKTNSFKIKEKKSDNRISRRKTDRPKKRKRKSDADQSLVSQTHHELISKNTEPHCNYVYCCDSYQLGMKKHSSVCSGHNSSNKRALKNGTLCLNEKTSAQQLNPEDLSIKQSSSHRTKTHTTAANATVSTECLNGASNYLNASETAKCRQLTSKLRLPDDDQLQIIDPVWFRQCHPPSTRSLHLLKYNMLANRDTVIRTSLTKNSSDSNMSSESMQKDSFRLHFPTLNHKSTNYKIPDIGFLIDELGTIPAESIAPPETCVFSESDLSCPHAKIVTNPEFSFEKSNAIEGISSPVEQPFLRTQSYNNMYYIASSNQTIASTSIQYRTNSTRTFWYGSPNAS</sequence>
<evidence type="ECO:0000256" key="1">
    <source>
        <dbReference type="ARBA" id="ARBA00004123"/>
    </source>
</evidence>
<dbReference type="PROSITE" id="PS50888">
    <property type="entry name" value="BHLH"/>
    <property type="match status" value="1"/>
</dbReference>
<evidence type="ECO:0000256" key="5">
    <source>
        <dbReference type="ARBA" id="ARBA00023163"/>
    </source>
</evidence>
<keyword evidence="3" id="KW-0805">Transcription regulation</keyword>
<dbReference type="SUPFAM" id="SSF47459">
    <property type="entry name" value="HLH, helix-loop-helix DNA-binding domain"/>
    <property type="match status" value="1"/>
</dbReference>
<evidence type="ECO:0000256" key="4">
    <source>
        <dbReference type="ARBA" id="ARBA00023125"/>
    </source>
</evidence>
<dbReference type="InterPro" id="IPR035965">
    <property type="entry name" value="PAS-like_dom_sf"/>
</dbReference>
<evidence type="ECO:0000256" key="7">
    <source>
        <dbReference type="SAM" id="MobiDB-lite"/>
    </source>
</evidence>
<dbReference type="EMBL" id="JAIWYP010000003">
    <property type="protein sequence ID" value="KAH3854863.1"/>
    <property type="molecule type" value="Genomic_DNA"/>
</dbReference>
<accession>A0A9D4R5E1</accession>
<dbReference type="InterPro" id="IPR013767">
    <property type="entry name" value="PAS_fold"/>
</dbReference>
<dbReference type="InterPro" id="IPR011598">
    <property type="entry name" value="bHLH_dom"/>
</dbReference>
<evidence type="ECO:0008006" key="12">
    <source>
        <dbReference type="Google" id="ProtNLM"/>
    </source>
</evidence>
<dbReference type="InterPro" id="IPR036638">
    <property type="entry name" value="HLH_DNA-bd_sf"/>
</dbReference>
<keyword evidence="6" id="KW-0539">Nucleus</keyword>
<name>A0A9D4R5E1_DREPO</name>
<dbReference type="Pfam" id="PF23171">
    <property type="entry name" value="bHLH_HIF1A"/>
    <property type="match status" value="1"/>
</dbReference>
<dbReference type="PROSITE" id="PS50112">
    <property type="entry name" value="PAS"/>
    <property type="match status" value="1"/>
</dbReference>
<feature type="region of interest" description="Disordered" evidence="7">
    <location>
        <begin position="483"/>
        <end position="568"/>
    </location>
</feature>
<dbReference type="GO" id="GO:0046983">
    <property type="term" value="F:protein dimerization activity"/>
    <property type="evidence" value="ECO:0007669"/>
    <property type="project" value="InterPro"/>
</dbReference>
<dbReference type="Proteomes" id="UP000828390">
    <property type="component" value="Unassembled WGS sequence"/>
</dbReference>
<dbReference type="Gene3D" id="3.30.450.20">
    <property type="entry name" value="PAS domain"/>
    <property type="match status" value="2"/>
</dbReference>
<comment type="caution">
    <text evidence="10">The sequence shown here is derived from an EMBL/GenBank/DDBJ whole genome shotgun (WGS) entry which is preliminary data.</text>
</comment>
<dbReference type="InterPro" id="IPR013655">
    <property type="entry name" value="PAS_fold_3"/>
</dbReference>
<reference evidence="10" key="1">
    <citation type="journal article" date="2019" name="bioRxiv">
        <title>The Genome of the Zebra Mussel, Dreissena polymorpha: A Resource for Invasive Species Research.</title>
        <authorList>
            <person name="McCartney M.A."/>
            <person name="Auch B."/>
            <person name="Kono T."/>
            <person name="Mallez S."/>
            <person name="Zhang Y."/>
            <person name="Obille A."/>
            <person name="Becker A."/>
            <person name="Abrahante J.E."/>
            <person name="Garbe J."/>
            <person name="Badalamenti J.P."/>
            <person name="Herman A."/>
            <person name="Mangelson H."/>
            <person name="Liachko I."/>
            <person name="Sullivan S."/>
            <person name="Sone E.D."/>
            <person name="Koren S."/>
            <person name="Silverstein K.A.T."/>
            <person name="Beckman K.B."/>
            <person name="Gohl D.M."/>
        </authorList>
    </citation>
    <scope>NUCLEOTIDE SEQUENCE</scope>
    <source>
        <strain evidence="10">Duluth1</strain>
        <tissue evidence="10">Whole animal</tissue>
    </source>
</reference>
<dbReference type="SMART" id="SM00353">
    <property type="entry name" value="HLH"/>
    <property type="match status" value="1"/>
</dbReference>